<dbReference type="Proteomes" id="UP001159364">
    <property type="component" value="Linkage Group LG08"/>
</dbReference>
<dbReference type="Pfam" id="PF10198">
    <property type="entry name" value="Ada3"/>
    <property type="match status" value="1"/>
</dbReference>
<sequence>MAGNVRFESTTASPEKLVFSGNYSNGPRGNYPVSTLDRSGSFIEGNVSESKLFGLGASTPRTSSSPVGDVASLTQCLLLDPITMGEKYTRSSELRRVLGISVGIATEDDLFGAAHSKPPQVVIEDLKRFKASVLDATLKARGRIRRLNESLLKLNKYCEALKLRKQQRNEIFTNERPVGSNFLKMSIQNHRNSAELGSQRSEDKTKNTGLNKRVRSSVAELRADGKSNMLLRQTLSMGKERDLLKDIGEGSNLAEEKVRRLPAGGEGWDKKMKRKRSVGTVFNRPLDNDGEVKRVMHHKFNNEIPLQSHDAQCFRSGSFSGSNGITKLDVISSPASSNARAVLKNDPEKVSLSRDFSASVSKERMLLKANNKVNVLEDNHAVNPSLLVKGKASRGPRSSTVMTTNSSPNFPCVSGALDAWEQSPSMTKVNSSGTNNRKRAMPPGSSSSPMAQWVGQRPQKFSRTRRANLVSPVSNPDEVQMSSEGGYSYEFSSRLTSVGSNGSLVDKDMAAGTQVRVKLENVSSPARLTEVEESGANENHEGGPKDKRTGSLEEKSISYNVGPSVLLSKKNKVHHKEDMGDGVSRQGRTGRGAPSPEMSISPIREKLENPPLRKPLRTVRPVSDKSGSKSGRPPLKKISDRKPFNRIGKTPTGGSPDCPGDSEDDREELLAAANFACNASYLSCSGLFWKKMEPVFASIYLDDSSYLQQQLKSTEELHESLFTILERSNTNLADIAHSGNFQSLPILEGSEDTFLGLVWPNNAATNGDLIDRDQDDGIFGTGLDRRNKATPLYQRVLSALIVEDELEEYEETNGRRHVSSQYSRDGSPGDSCLSVELDSRNGDGVEFGHDSMLIFQTHEQSSIDGFPCNGNITTGSVAGLHGKFYNDALFQGDDGPRIGIFPGDVDENSVKNTALENPSGISAMDCQYRQMCLEDRLLMELQSVGLYSETVPDLADGEDDAISQNIIKLQKELHQQICKKKEHLNKIVKAVDQGKECEIQAIEQVAMDRLVELAYKKQLATRGSTAAKLGVPKVSKQVALAFMKRTLGRYRRFEDTGKCCFSLTVLRDVICATPPYGKDRHIMIGINSAIAKNLHSKIPCSQQDTGASVADSFPISHEQHDCHSDKLGMGTSDAFDTLPHSCDQDLSKTGRVFNKGKKKEVLLDDVGGNGSFRAASSLNNMLPGGAKGKRTERERDRDALAKNSVSKTGRASQTSIKGGRKTKPKPKQKTAQLSTPGDGNVNKFKETDSNKKQETGRTSNDGHPRNLSIENRDRTDITAFGSLELDVTEDLGDHQDLNMLLNFDVENELGGLEIPTEGLEIPMDDLSDLNMFL</sequence>
<dbReference type="EMBL" id="JAIWQS010000008">
    <property type="protein sequence ID" value="KAJ8899997.1"/>
    <property type="molecule type" value="Genomic_DNA"/>
</dbReference>
<feature type="region of interest" description="Disordered" evidence="1">
    <location>
        <begin position="1172"/>
        <end position="1273"/>
    </location>
</feature>
<feature type="region of interest" description="Disordered" evidence="1">
    <location>
        <begin position="811"/>
        <end position="831"/>
    </location>
</feature>
<evidence type="ECO:0000256" key="1">
    <source>
        <dbReference type="SAM" id="MobiDB-lite"/>
    </source>
</evidence>
<reference evidence="2 3" key="1">
    <citation type="submission" date="2021-09" db="EMBL/GenBank/DDBJ databases">
        <title>Genomic insights and catalytic innovation underlie evolution of tropane alkaloids biosynthesis.</title>
        <authorList>
            <person name="Wang Y.-J."/>
            <person name="Tian T."/>
            <person name="Huang J.-P."/>
            <person name="Huang S.-X."/>
        </authorList>
    </citation>
    <scope>NUCLEOTIDE SEQUENCE [LARGE SCALE GENOMIC DNA]</scope>
    <source>
        <strain evidence="2">KIB-2018</strain>
        <tissue evidence="2">Leaf</tissue>
    </source>
</reference>
<keyword evidence="3" id="KW-1185">Reference proteome</keyword>
<feature type="compositionally biased region" description="Basic residues" evidence="1">
    <location>
        <begin position="1218"/>
        <end position="1228"/>
    </location>
</feature>
<feature type="compositionally biased region" description="Polar residues" evidence="1">
    <location>
        <begin position="423"/>
        <end position="435"/>
    </location>
</feature>
<accession>A0AAV8UF99</accession>
<evidence type="ECO:0000313" key="3">
    <source>
        <dbReference type="Proteomes" id="UP001159364"/>
    </source>
</evidence>
<dbReference type="PANTHER" id="PTHR31115:SF2">
    <property type="entry name" value="OS05G0107300 PROTEIN"/>
    <property type="match status" value="1"/>
</dbReference>
<feature type="compositionally biased region" description="Basic and acidic residues" evidence="1">
    <location>
        <begin position="1189"/>
        <end position="1200"/>
    </location>
</feature>
<feature type="compositionally biased region" description="Basic and acidic residues" evidence="1">
    <location>
        <begin position="1243"/>
        <end position="1273"/>
    </location>
</feature>
<comment type="caution">
    <text evidence="2">The sequence shown here is derived from an EMBL/GenBank/DDBJ whole genome shotgun (WGS) entry which is preliminary data.</text>
</comment>
<proteinExistence type="predicted"/>
<feature type="compositionally biased region" description="Basic and acidic residues" evidence="1">
    <location>
        <begin position="538"/>
        <end position="556"/>
    </location>
</feature>
<feature type="region of interest" description="Disordered" evidence="1">
    <location>
        <begin position="423"/>
        <end position="466"/>
    </location>
</feature>
<organism evidence="2 3">
    <name type="scientific">Erythroxylum novogranatense</name>
    <dbReference type="NCBI Taxonomy" id="1862640"/>
    <lineage>
        <taxon>Eukaryota</taxon>
        <taxon>Viridiplantae</taxon>
        <taxon>Streptophyta</taxon>
        <taxon>Embryophyta</taxon>
        <taxon>Tracheophyta</taxon>
        <taxon>Spermatophyta</taxon>
        <taxon>Magnoliopsida</taxon>
        <taxon>eudicotyledons</taxon>
        <taxon>Gunneridae</taxon>
        <taxon>Pentapetalae</taxon>
        <taxon>rosids</taxon>
        <taxon>fabids</taxon>
        <taxon>Malpighiales</taxon>
        <taxon>Erythroxylaceae</taxon>
        <taxon>Erythroxylum</taxon>
    </lineage>
</organism>
<dbReference type="InterPro" id="IPR019340">
    <property type="entry name" value="Histone_AcTrfase_su3"/>
</dbReference>
<protein>
    <submittedName>
        <fullName evidence="2">Uncharacterized protein</fullName>
    </submittedName>
</protein>
<feature type="region of interest" description="Disordered" evidence="1">
    <location>
        <begin position="517"/>
        <end position="664"/>
    </location>
</feature>
<dbReference type="PANTHER" id="PTHR31115">
    <property type="entry name" value="OS05G0107300 PROTEIN"/>
    <property type="match status" value="1"/>
</dbReference>
<feature type="compositionally biased region" description="Polar residues" evidence="1">
    <location>
        <begin position="1203"/>
        <end position="1216"/>
    </location>
</feature>
<gene>
    <name evidence="2" type="ORF">K2173_024108</name>
</gene>
<evidence type="ECO:0000313" key="2">
    <source>
        <dbReference type="EMBL" id="KAJ8899997.1"/>
    </source>
</evidence>
<name>A0AAV8UF99_9ROSI</name>